<keyword evidence="2" id="KW-1185">Reference proteome</keyword>
<organism evidence="1 2">
    <name type="scientific">Prorocentrum cordatum</name>
    <dbReference type="NCBI Taxonomy" id="2364126"/>
    <lineage>
        <taxon>Eukaryota</taxon>
        <taxon>Sar</taxon>
        <taxon>Alveolata</taxon>
        <taxon>Dinophyceae</taxon>
        <taxon>Prorocentrales</taxon>
        <taxon>Prorocentraceae</taxon>
        <taxon>Prorocentrum</taxon>
    </lineage>
</organism>
<evidence type="ECO:0000313" key="2">
    <source>
        <dbReference type="Proteomes" id="UP001189429"/>
    </source>
</evidence>
<accession>A0ABN9S954</accession>
<comment type="caution">
    <text evidence="1">The sequence shown here is derived from an EMBL/GenBank/DDBJ whole genome shotgun (WGS) entry which is preliminary data.</text>
</comment>
<name>A0ABN9S954_9DINO</name>
<reference evidence="1" key="1">
    <citation type="submission" date="2023-10" db="EMBL/GenBank/DDBJ databases">
        <authorList>
            <person name="Chen Y."/>
            <person name="Shah S."/>
            <person name="Dougan E. K."/>
            <person name="Thang M."/>
            <person name="Chan C."/>
        </authorList>
    </citation>
    <scope>NUCLEOTIDE SEQUENCE [LARGE SCALE GENOMIC DNA]</scope>
</reference>
<dbReference type="EMBL" id="CAUYUJ010010025">
    <property type="protein sequence ID" value="CAK0828413.1"/>
    <property type="molecule type" value="Genomic_DNA"/>
</dbReference>
<proteinExistence type="predicted"/>
<gene>
    <name evidence="1" type="ORF">PCOR1329_LOCUS27629</name>
</gene>
<protein>
    <submittedName>
        <fullName evidence="1">Uncharacterized protein</fullName>
    </submittedName>
</protein>
<sequence length="386" mass="43394">MSCVPNLTGQNNVVGQSTVTAQSTVTGQDMEQVRNVIGQDNLTGQSTVTGQSNVTGQDTERVRNVTAQSIRAWPRPLTVFYHVFQSNSGEEAEDLTTSIVTEQLSTMRSSKAFGQGVKLMSTFIGPRNSGVTALLECPTCQLLESSQTGDESSTLQHLHDYCSKHHSERVVYMHSKGTFHPGPFNNNIRRFLMKGIWSDACHSQDMFQKCTACGSRFSPMPHQHYPGNMWLARCDYVSRLIPPLKFESAMASVVRTAVEKGVLSGFLRHSYFGLDRFSAEHWLGSHPSHAPCDVCGNPSYTWDFRNHPEFRQEHYRVTWAPKLFADPRPGMPLRAFCHSCGKVGAICNVTRLKLWRLFEWEFLYPDHQSQRGALWEYYRAGAGLCG</sequence>
<dbReference type="Proteomes" id="UP001189429">
    <property type="component" value="Unassembled WGS sequence"/>
</dbReference>
<evidence type="ECO:0000313" key="1">
    <source>
        <dbReference type="EMBL" id="CAK0828413.1"/>
    </source>
</evidence>